<comment type="caution">
    <text evidence="3">The sequence shown here is derived from an EMBL/GenBank/DDBJ whole genome shotgun (WGS) entry which is preliminary data.</text>
</comment>
<gene>
    <name evidence="3" type="ORF">HNQ40_001060</name>
</gene>
<evidence type="ECO:0008006" key="5">
    <source>
        <dbReference type="Google" id="ProtNLM"/>
    </source>
</evidence>
<name>A0A7X0LJY2_9BACT</name>
<dbReference type="RefSeq" id="WP_184676840.1">
    <property type="nucleotide sequence ID" value="NZ_JACHGY010000001.1"/>
</dbReference>
<proteinExistence type="predicted"/>
<keyword evidence="2" id="KW-0812">Transmembrane</keyword>
<organism evidence="3 4">
    <name type="scientific">Algisphaera agarilytica</name>
    <dbReference type="NCBI Taxonomy" id="1385975"/>
    <lineage>
        <taxon>Bacteria</taxon>
        <taxon>Pseudomonadati</taxon>
        <taxon>Planctomycetota</taxon>
        <taxon>Phycisphaerae</taxon>
        <taxon>Phycisphaerales</taxon>
        <taxon>Phycisphaeraceae</taxon>
        <taxon>Algisphaera</taxon>
    </lineage>
</organism>
<reference evidence="3 4" key="1">
    <citation type="submission" date="2020-08" db="EMBL/GenBank/DDBJ databases">
        <title>Genomic Encyclopedia of Type Strains, Phase IV (KMG-IV): sequencing the most valuable type-strain genomes for metagenomic binning, comparative biology and taxonomic classification.</title>
        <authorList>
            <person name="Goeker M."/>
        </authorList>
    </citation>
    <scope>NUCLEOTIDE SEQUENCE [LARGE SCALE GENOMIC DNA]</scope>
    <source>
        <strain evidence="3 4">DSM 103725</strain>
    </source>
</reference>
<keyword evidence="1" id="KW-0175">Coiled coil</keyword>
<accession>A0A7X0LJY2</accession>
<keyword evidence="2" id="KW-1133">Transmembrane helix</keyword>
<keyword evidence="2" id="KW-0472">Membrane</keyword>
<evidence type="ECO:0000313" key="4">
    <source>
        <dbReference type="Proteomes" id="UP000541810"/>
    </source>
</evidence>
<dbReference type="AlphaFoldDB" id="A0A7X0LJY2"/>
<evidence type="ECO:0000256" key="1">
    <source>
        <dbReference type="SAM" id="Coils"/>
    </source>
</evidence>
<keyword evidence="4" id="KW-1185">Reference proteome</keyword>
<sequence length="196" mass="21468">MPISLKQQPAWLISSGGVIAAVALTWMAYAWVVAPNHERASEAQAINAAAENERRTAEQLEAQLNVLVEKMAQRREALDSMPVKLGDRRQLNRQIASLIELAQAQGVEVLQLQPGVTTPGENYDLTALRLEAQAGFPAYLAYLDALHESFPDISVVGMRLKSNPRDANPLPRADLNLVWFTAVDEAMLSLQAAGDR</sequence>
<dbReference type="EMBL" id="JACHGY010000001">
    <property type="protein sequence ID" value="MBB6429254.1"/>
    <property type="molecule type" value="Genomic_DNA"/>
</dbReference>
<feature type="transmembrane region" description="Helical" evidence="2">
    <location>
        <begin position="12"/>
        <end position="32"/>
    </location>
</feature>
<dbReference type="Proteomes" id="UP000541810">
    <property type="component" value="Unassembled WGS sequence"/>
</dbReference>
<evidence type="ECO:0000313" key="3">
    <source>
        <dbReference type="EMBL" id="MBB6429254.1"/>
    </source>
</evidence>
<evidence type="ECO:0000256" key="2">
    <source>
        <dbReference type="SAM" id="Phobius"/>
    </source>
</evidence>
<protein>
    <recommendedName>
        <fullName evidence="5">Pilus assembly protein PilO</fullName>
    </recommendedName>
</protein>
<feature type="coiled-coil region" evidence="1">
    <location>
        <begin position="40"/>
        <end position="77"/>
    </location>
</feature>